<dbReference type="PROSITE" id="PS50090">
    <property type="entry name" value="MYB_LIKE"/>
    <property type="match status" value="1"/>
</dbReference>
<feature type="region of interest" description="Disordered" evidence="2">
    <location>
        <begin position="22"/>
        <end position="41"/>
    </location>
</feature>
<accession>A0A9W8GNG0</accession>
<organism evidence="4 5">
    <name type="scientific">Coemansia spiralis</name>
    <dbReference type="NCBI Taxonomy" id="417178"/>
    <lineage>
        <taxon>Eukaryota</taxon>
        <taxon>Fungi</taxon>
        <taxon>Fungi incertae sedis</taxon>
        <taxon>Zoopagomycota</taxon>
        <taxon>Kickxellomycotina</taxon>
        <taxon>Kickxellomycetes</taxon>
        <taxon>Kickxellales</taxon>
        <taxon>Kickxellaceae</taxon>
        <taxon>Coemansia</taxon>
    </lineage>
</organism>
<dbReference type="OrthoDB" id="691673at2759"/>
<evidence type="ECO:0000256" key="1">
    <source>
        <dbReference type="SAM" id="Coils"/>
    </source>
</evidence>
<gene>
    <name evidence="4" type="ORF">IWW39_001149</name>
</gene>
<comment type="caution">
    <text evidence="4">The sequence shown here is derived from an EMBL/GenBank/DDBJ whole genome shotgun (WGS) entry which is preliminary data.</text>
</comment>
<dbReference type="InterPro" id="IPR044822">
    <property type="entry name" value="Myb_DNA-bind_4"/>
</dbReference>
<dbReference type="AlphaFoldDB" id="A0A9W8GNG0"/>
<reference evidence="4" key="1">
    <citation type="submission" date="2022-07" db="EMBL/GenBank/DDBJ databases">
        <title>Phylogenomic reconstructions and comparative analyses of Kickxellomycotina fungi.</title>
        <authorList>
            <person name="Reynolds N.K."/>
            <person name="Stajich J.E."/>
            <person name="Barry K."/>
            <person name="Grigoriev I.V."/>
            <person name="Crous P."/>
            <person name="Smith M.E."/>
        </authorList>
    </citation>
    <scope>NUCLEOTIDE SEQUENCE</scope>
    <source>
        <strain evidence="4">CBS 109367</strain>
    </source>
</reference>
<evidence type="ECO:0000313" key="5">
    <source>
        <dbReference type="Proteomes" id="UP001151516"/>
    </source>
</evidence>
<name>A0A9W8GNG0_9FUNG</name>
<proteinExistence type="predicted"/>
<dbReference type="EMBL" id="JANBTX010000018">
    <property type="protein sequence ID" value="KAJ2689925.1"/>
    <property type="molecule type" value="Genomic_DNA"/>
</dbReference>
<evidence type="ECO:0000256" key="2">
    <source>
        <dbReference type="SAM" id="MobiDB-lite"/>
    </source>
</evidence>
<sequence length="481" mass="53981">MDAEMTDVKDHHIDHQVDEEALHQDKHHHHHLHHEHDEHMDDTEANAAAAAGEQHYEQHYDESYAQQYEEGAEVAEGVGEALYEGQEVEYEQGADSVSFEVAVDAAAAVASAAAAHVDHEGEYAEEQQPQEYAEQQEYAGHEGYMDEAQQQYAEQGEDDQTLAAHPASTRDMESMVVDGEGGAISSEVNQAMTRYDYAPDGLQTLAATSSAVTPHDTPSRYSMHAHQKPMMPKFNRARNWSTEETKILLVELERIASGHPDDRRETVLRSHSTFEEIAEILREKGYSNRDGQGCMIRWRNLLRVYKQLRAQANDGNPPSGHPNMQYAPAIENIYRFPPDSLHYMHSEGSPGLDGSPAGLARTWSAANGTYETPARKRTREINLVTEHIDSVDQKLEQTMEYLSQQNEILRSLEERLTRTEEALKASEVALKASEVALDILNTTIGEKDAKRDELEKQLMVTVQALSTVIAAKKAEDQQQQQ</sequence>
<dbReference type="Pfam" id="PF13837">
    <property type="entry name" value="Myb_DNA-bind_4"/>
    <property type="match status" value="1"/>
</dbReference>
<evidence type="ECO:0000259" key="3">
    <source>
        <dbReference type="PROSITE" id="PS50090"/>
    </source>
</evidence>
<keyword evidence="5" id="KW-1185">Reference proteome</keyword>
<protein>
    <recommendedName>
        <fullName evidence="3">Myb-like domain-containing protein</fullName>
    </recommendedName>
</protein>
<evidence type="ECO:0000313" key="4">
    <source>
        <dbReference type="EMBL" id="KAJ2689925.1"/>
    </source>
</evidence>
<feature type="coiled-coil region" evidence="1">
    <location>
        <begin position="395"/>
        <end position="457"/>
    </location>
</feature>
<dbReference type="InterPro" id="IPR001005">
    <property type="entry name" value="SANT/Myb"/>
</dbReference>
<dbReference type="Gene3D" id="1.10.10.60">
    <property type="entry name" value="Homeodomain-like"/>
    <property type="match status" value="1"/>
</dbReference>
<keyword evidence="1" id="KW-0175">Coiled coil</keyword>
<feature type="domain" description="Myb-like" evidence="3">
    <location>
        <begin position="239"/>
        <end position="302"/>
    </location>
</feature>
<dbReference type="Proteomes" id="UP001151516">
    <property type="component" value="Unassembled WGS sequence"/>
</dbReference>